<organism evidence="2 3">
    <name type="scientific">Fertoeibacter niger</name>
    <dbReference type="NCBI Taxonomy" id="2656921"/>
    <lineage>
        <taxon>Bacteria</taxon>
        <taxon>Pseudomonadati</taxon>
        <taxon>Pseudomonadota</taxon>
        <taxon>Alphaproteobacteria</taxon>
        <taxon>Rhodobacterales</taxon>
        <taxon>Paracoccaceae</taxon>
        <taxon>Fertoeibacter</taxon>
    </lineage>
</organism>
<dbReference type="InterPro" id="IPR000014">
    <property type="entry name" value="PAS"/>
</dbReference>
<comment type="caution">
    <text evidence="2">The sequence shown here is derived from an EMBL/GenBank/DDBJ whole genome shotgun (WGS) entry which is preliminary data.</text>
</comment>
<evidence type="ECO:0000259" key="1">
    <source>
        <dbReference type="PROSITE" id="PS50112"/>
    </source>
</evidence>
<dbReference type="InterPro" id="IPR011785">
    <property type="entry name" value="Tscrpt_reg_PpsR-CrtJ"/>
</dbReference>
<dbReference type="SUPFAM" id="SSF55785">
    <property type="entry name" value="PYP-like sensor domain (PAS domain)"/>
    <property type="match status" value="2"/>
</dbReference>
<dbReference type="EMBL" id="WHUT02000002">
    <property type="protein sequence ID" value="NUB43582.1"/>
    <property type="molecule type" value="Genomic_DNA"/>
</dbReference>
<dbReference type="InterPro" id="IPR009057">
    <property type="entry name" value="Homeodomain-like_sf"/>
</dbReference>
<proteinExistence type="predicted"/>
<dbReference type="SUPFAM" id="SSF46689">
    <property type="entry name" value="Homeodomain-like"/>
    <property type="match status" value="1"/>
</dbReference>
<dbReference type="Pfam" id="PF13188">
    <property type="entry name" value="PAS_8"/>
    <property type="match status" value="1"/>
</dbReference>
<dbReference type="CDD" id="cd00130">
    <property type="entry name" value="PAS"/>
    <property type="match status" value="2"/>
</dbReference>
<keyword evidence="3" id="KW-1185">Reference proteome</keyword>
<name>A0A8X8KQ15_9RHOB</name>
<dbReference type="Gene3D" id="3.30.450.20">
    <property type="entry name" value="PAS domain"/>
    <property type="match status" value="3"/>
</dbReference>
<accession>A0A8X8KQ15</accession>
<dbReference type="Pfam" id="PF02954">
    <property type="entry name" value="HTH_8"/>
    <property type="match status" value="1"/>
</dbReference>
<dbReference type="InterPro" id="IPR002197">
    <property type="entry name" value="HTH_Fis"/>
</dbReference>
<dbReference type="SMART" id="SM00091">
    <property type="entry name" value="PAS"/>
    <property type="match status" value="2"/>
</dbReference>
<evidence type="ECO:0000313" key="3">
    <source>
        <dbReference type="Proteomes" id="UP000484076"/>
    </source>
</evidence>
<dbReference type="NCBIfam" id="TIGR02040">
    <property type="entry name" value="PpsR-CrtJ"/>
    <property type="match status" value="1"/>
</dbReference>
<dbReference type="InterPro" id="IPR035965">
    <property type="entry name" value="PAS-like_dom_sf"/>
</dbReference>
<dbReference type="NCBIfam" id="TIGR00229">
    <property type="entry name" value="sensory_box"/>
    <property type="match status" value="1"/>
</dbReference>
<dbReference type="Proteomes" id="UP000484076">
    <property type="component" value="Unassembled WGS sequence"/>
</dbReference>
<dbReference type="Pfam" id="PF13426">
    <property type="entry name" value="PAS_9"/>
    <property type="match status" value="1"/>
</dbReference>
<protein>
    <submittedName>
        <fullName evidence="2">Transcriptional regulator PpsR</fullName>
    </submittedName>
</protein>
<dbReference type="GO" id="GO:0043565">
    <property type="term" value="F:sequence-specific DNA binding"/>
    <property type="evidence" value="ECO:0007669"/>
    <property type="project" value="InterPro"/>
</dbReference>
<reference evidence="2" key="1">
    <citation type="submission" date="2020-05" db="EMBL/GenBank/DDBJ databases">
        <title>Fertoebacter nigrum gen. nov., sp. nov., a new member of the family Rhodobacteraceae.</title>
        <authorList>
            <person name="Szuroczki S."/>
            <person name="Abbaszade G."/>
            <person name="Buni D."/>
            <person name="Schumann P."/>
            <person name="Toth E."/>
        </authorList>
    </citation>
    <scope>NUCLEOTIDE SEQUENCE</scope>
    <source>
        <strain evidence="2">RG-N-1a</strain>
    </source>
</reference>
<dbReference type="PRINTS" id="PR01590">
    <property type="entry name" value="HTHFIS"/>
</dbReference>
<gene>
    <name evidence="2" type="primary">ppsR</name>
    <name evidence="2" type="ORF">GEU84_004230</name>
</gene>
<dbReference type="PROSITE" id="PS50112">
    <property type="entry name" value="PAS"/>
    <property type="match status" value="1"/>
</dbReference>
<dbReference type="Gene3D" id="1.10.10.60">
    <property type="entry name" value="Homeodomain-like"/>
    <property type="match status" value="1"/>
</dbReference>
<dbReference type="RefSeq" id="WP_174539309.1">
    <property type="nucleotide sequence ID" value="NZ_WHUT02000002.1"/>
</dbReference>
<feature type="domain" description="PAS" evidence="1">
    <location>
        <begin position="155"/>
        <end position="207"/>
    </location>
</feature>
<dbReference type="AlphaFoldDB" id="A0A8X8KQ15"/>
<sequence length="473" mass="51435">MTSDGRHLLRGGRVPPLSPDLLSDVISTAADIALVVSASGNIDSLIVNPHHRSFGQLDAWAGAQIDAVLTEESQRKLVTRLASLRSGTQGSVAVELNHADPGNFEFPVRYAMHLIDADQSVLMLGRDLRPIAEVQQQLVSAQLAMEREYESQREMETRYRVIMEVSRDPMVLISMATGRITDLNPAAASLLGGARADLLGAAIAQEFEGRRRGEFMETMANLAVAEAAGPIELSARRSQQRLLVTPKVFRAAGERLLLCQLDPAEAVASSSDELSDNLSRLYHEGVDGIVFTDAEGVIRGANEAFLNLTDSSNLAAVRGRSLADFLVRGTVDLRVLLDSVKRTGQLRLYATRLTTDFAGQIAAEVSATWLDDRAQPLLALVIRDASRAETLRRPAAPATGAEEPVRNVMELVGNSTLKDIVAETTDVVEKMCIETALELTRNNRVAAAEMLSLSRQSLYVKLRKFGLLNRDGE</sequence>
<evidence type="ECO:0000313" key="2">
    <source>
        <dbReference type="EMBL" id="NUB43582.1"/>
    </source>
</evidence>